<dbReference type="Gene3D" id="3.90.280.10">
    <property type="entry name" value="PEBP-like"/>
    <property type="match status" value="1"/>
</dbReference>
<dbReference type="Proteomes" id="UP001610335">
    <property type="component" value="Unassembled WGS sequence"/>
</dbReference>
<evidence type="ECO:0000313" key="2">
    <source>
        <dbReference type="EMBL" id="KAL2817269.1"/>
    </source>
</evidence>
<keyword evidence="1" id="KW-0732">Signal</keyword>
<dbReference type="EMBL" id="JBFXLS010000093">
    <property type="protein sequence ID" value="KAL2817269.1"/>
    <property type="molecule type" value="Genomic_DNA"/>
</dbReference>
<organism evidence="2 3">
    <name type="scientific">Aspergillus cavernicola</name>
    <dbReference type="NCBI Taxonomy" id="176166"/>
    <lineage>
        <taxon>Eukaryota</taxon>
        <taxon>Fungi</taxon>
        <taxon>Dikarya</taxon>
        <taxon>Ascomycota</taxon>
        <taxon>Pezizomycotina</taxon>
        <taxon>Eurotiomycetes</taxon>
        <taxon>Eurotiomycetidae</taxon>
        <taxon>Eurotiales</taxon>
        <taxon>Aspergillaceae</taxon>
        <taxon>Aspergillus</taxon>
        <taxon>Aspergillus subgen. Nidulantes</taxon>
    </lineage>
</organism>
<sequence length="202" mass="22645">MRYLHCAFGYLLLVAGARARHSKLFTSQPAFADYPFPTISIECTELGPSGTYLDKDHTSEGAGLIPALSWPSPADDTVEYLLISEDPDAPIPESVTHGIYYRIPRDKTGVQHPDFRIKKKSWEPYMLRGGFKYGKNRQDSVYVPPSAFFGQGPHRYFFELVALNDSIETDNMSVLATRGEVHREIIGKVAGWGEWVGVFESP</sequence>
<accession>A0ABR4HP58</accession>
<reference evidence="2 3" key="1">
    <citation type="submission" date="2024-07" db="EMBL/GenBank/DDBJ databases">
        <title>Section-level genome sequencing and comparative genomics of Aspergillus sections Usti and Cavernicolus.</title>
        <authorList>
            <consortium name="Lawrence Berkeley National Laboratory"/>
            <person name="Nybo J.L."/>
            <person name="Vesth T.C."/>
            <person name="Theobald S."/>
            <person name="Frisvad J.C."/>
            <person name="Larsen T.O."/>
            <person name="Kjaerboelling I."/>
            <person name="Rothschild-Mancinelli K."/>
            <person name="Lyhne E.K."/>
            <person name="Kogle M.E."/>
            <person name="Barry K."/>
            <person name="Clum A."/>
            <person name="Na H."/>
            <person name="Ledsgaard L."/>
            <person name="Lin J."/>
            <person name="Lipzen A."/>
            <person name="Kuo A."/>
            <person name="Riley R."/>
            <person name="Mondo S."/>
            <person name="LaButti K."/>
            <person name="Haridas S."/>
            <person name="Pangalinan J."/>
            <person name="Salamov A.A."/>
            <person name="Simmons B.A."/>
            <person name="Magnuson J.K."/>
            <person name="Chen J."/>
            <person name="Drula E."/>
            <person name="Henrissat B."/>
            <person name="Wiebenga A."/>
            <person name="Lubbers R.J."/>
            <person name="Gomes A.C."/>
            <person name="Makela M.R."/>
            <person name="Stajich J."/>
            <person name="Grigoriev I.V."/>
            <person name="Mortensen U.H."/>
            <person name="De vries R.P."/>
            <person name="Baker S.E."/>
            <person name="Andersen M.R."/>
        </authorList>
    </citation>
    <scope>NUCLEOTIDE SEQUENCE [LARGE SCALE GENOMIC DNA]</scope>
    <source>
        <strain evidence="2 3">CBS 600.67</strain>
    </source>
</reference>
<name>A0ABR4HP58_9EURO</name>
<proteinExistence type="predicted"/>
<dbReference type="InterPro" id="IPR008914">
    <property type="entry name" value="PEBP"/>
</dbReference>
<gene>
    <name evidence="2" type="ORF">BDW59DRAFT_133588</name>
</gene>
<evidence type="ECO:0000256" key="1">
    <source>
        <dbReference type="SAM" id="SignalP"/>
    </source>
</evidence>
<dbReference type="SUPFAM" id="SSF49777">
    <property type="entry name" value="PEBP-like"/>
    <property type="match status" value="1"/>
</dbReference>
<feature type="signal peptide" evidence="1">
    <location>
        <begin position="1"/>
        <end position="19"/>
    </location>
</feature>
<dbReference type="InterPro" id="IPR049556">
    <property type="entry name" value="PhiB"/>
</dbReference>
<dbReference type="CDD" id="cd00457">
    <property type="entry name" value="PEBP"/>
    <property type="match status" value="1"/>
</dbReference>
<comment type="caution">
    <text evidence="2">The sequence shown here is derived from an EMBL/GenBank/DDBJ whole genome shotgun (WGS) entry which is preliminary data.</text>
</comment>
<evidence type="ECO:0000313" key="3">
    <source>
        <dbReference type="Proteomes" id="UP001610335"/>
    </source>
</evidence>
<feature type="chain" id="PRO_5046306933" evidence="1">
    <location>
        <begin position="20"/>
        <end position="202"/>
    </location>
</feature>
<keyword evidence="3" id="KW-1185">Reference proteome</keyword>
<protein>
    <submittedName>
        <fullName evidence="2">Phosphatidylethanolamine-binding protein</fullName>
    </submittedName>
</protein>
<dbReference type="Pfam" id="PF01161">
    <property type="entry name" value="PBP"/>
    <property type="match status" value="1"/>
</dbReference>
<dbReference type="InterPro" id="IPR036610">
    <property type="entry name" value="PEBP-like_sf"/>
</dbReference>